<evidence type="ECO:0000256" key="6">
    <source>
        <dbReference type="ARBA" id="ARBA00023065"/>
    </source>
</evidence>
<name>A0AAD7RD07_9TELE</name>
<dbReference type="GO" id="GO:0031966">
    <property type="term" value="C:mitochondrial membrane"/>
    <property type="evidence" value="ECO:0007669"/>
    <property type="project" value="UniProtKB-SubCell"/>
</dbReference>
<keyword evidence="5" id="KW-0375">Hydrogen ion transport</keyword>
<dbReference type="PANTHER" id="PTHR13080">
    <property type="entry name" value="ATP SYNTHASE F CHAIN, MITOCHONDRIAL-RELATED"/>
    <property type="match status" value="1"/>
</dbReference>
<comment type="subcellular location">
    <subcellularLocation>
        <location evidence="1">Mitochondrion membrane</location>
    </subcellularLocation>
</comment>
<keyword evidence="7" id="KW-0496">Mitochondrion</keyword>
<dbReference type="GO" id="GO:0042776">
    <property type="term" value="P:proton motive force-driven mitochondrial ATP synthesis"/>
    <property type="evidence" value="ECO:0007669"/>
    <property type="project" value="TreeGrafter"/>
</dbReference>
<feature type="transmembrane region" description="Helical" evidence="10">
    <location>
        <begin position="39"/>
        <end position="58"/>
    </location>
</feature>
<evidence type="ECO:0000256" key="2">
    <source>
        <dbReference type="ARBA" id="ARBA00005895"/>
    </source>
</evidence>
<evidence type="ECO:0000256" key="9">
    <source>
        <dbReference type="ARBA" id="ARBA00023310"/>
    </source>
</evidence>
<keyword evidence="6" id="KW-0406">Ion transport</keyword>
<evidence type="ECO:0000256" key="10">
    <source>
        <dbReference type="SAM" id="Phobius"/>
    </source>
</evidence>
<dbReference type="EMBL" id="JAINUG010000344">
    <property type="protein sequence ID" value="KAJ8377673.1"/>
    <property type="molecule type" value="Genomic_DNA"/>
</dbReference>
<sequence>MVDDSTPVDPQEGCRSAAQRVAVVLQEVHRCAERGRRGVTMLLAGYCVLSYVWSYPHLKHERWRKYH</sequence>
<comment type="caution">
    <text evidence="11">The sequence shown here is derived from an EMBL/GenBank/DDBJ whole genome shotgun (WGS) entry which is preliminary data.</text>
</comment>
<accession>A0AAD7RD07</accession>
<evidence type="ECO:0000313" key="12">
    <source>
        <dbReference type="Proteomes" id="UP001221898"/>
    </source>
</evidence>
<dbReference type="GO" id="GO:0045259">
    <property type="term" value="C:proton-transporting ATP synthase complex"/>
    <property type="evidence" value="ECO:0007669"/>
    <property type="project" value="UniProtKB-KW"/>
</dbReference>
<keyword evidence="12" id="KW-1185">Reference proteome</keyword>
<reference evidence="11" key="1">
    <citation type="journal article" date="2023" name="Science">
        <title>Genome structures resolve the early diversification of teleost fishes.</title>
        <authorList>
            <person name="Parey E."/>
            <person name="Louis A."/>
            <person name="Montfort J."/>
            <person name="Bouchez O."/>
            <person name="Roques C."/>
            <person name="Iampietro C."/>
            <person name="Lluch J."/>
            <person name="Castinel A."/>
            <person name="Donnadieu C."/>
            <person name="Desvignes T."/>
            <person name="Floi Bucao C."/>
            <person name="Jouanno E."/>
            <person name="Wen M."/>
            <person name="Mejri S."/>
            <person name="Dirks R."/>
            <person name="Jansen H."/>
            <person name="Henkel C."/>
            <person name="Chen W.J."/>
            <person name="Zahm M."/>
            <person name="Cabau C."/>
            <person name="Klopp C."/>
            <person name="Thompson A.W."/>
            <person name="Robinson-Rechavi M."/>
            <person name="Braasch I."/>
            <person name="Lecointre G."/>
            <person name="Bobe J."/>
            <person name="Postlethwait J.H."/>
            <person name="Berthelot C."/>
            <person name="Roest Crollius H."/>
            <person name="Guiguen Y."/>
        </authorList>
    </citation>
    <scope>NUCLEOTIDE SEQUENCE</scope>
    <source>
        <strain evidence="11">NC1722</strain>
    </source>
</reference>
<dbReference type="GO" id="GO:0046933">
    <property type="term" value="F:proton-transporting ATP synthase activity, rotational mechanism"/>
    <property type="evidence" value="ECO:0007669"/>
    <property type="project" value="TreeGrafter"/>
</dbReference>
<dbReference type="PANTHER" id="PTHR13080:SF13">
    <property type="entry name" value="ATP SYNTHASE SUBUNIT F, MITOCHONDRIAL"/>
    <property type="match status" value="1"/>
</dbReference>
<dbReference type="Proteomes" id="UP001221898">
    <property type="component" value="Unassembled WGS sequence"/>
</dbReference>
<evidence type="ECO:0000256" key="8">
    <source>
        <dbReference type="ARBA" id="ARBA00023136"/>
    </source>
</evidence>
<evidence type="ECO:0000256" key="1">
    <source>
        <dbReference type="ARBA" id="ARBA00004325"/>
    </source>
</evidence>
<comment type="similarity">
    <text evidence="2">Belongs to the ATPase F chain family.</text>
</comment>
<keyword evidence="4" id="KW-0138">CF(0)</keyword>
<keyword evidence="10" id="KW-1133">Transmembrane helix</keyword>
<organism evidence="11 12">
    <name type="scientific">Aldrovandia affinis</name>
    <dbReference type="NCBI Taxonomy" id="143900"/>
    <lineage>
        <taxon>Eukaryota</taxon>
        <taxon>Metazoa</taxon>
        <taxon>Chordata</taxon>
        <taxon>Craniata</taxon>
        <taxon>Vertebrata</taxon>
        <taxon>Euteleostomi</taxon>
        <taxon>Actinopterygii</taxon>
        <taxon>Neopterygii</taxon>
        <taxon>Teleostei</taxon>
        <taxon>Notacanthiformes</taxon>
        <taxon>Halosauridae</taxon>
        <taxon>Aldrovandia</taxon>
    </lineage>
</organism>
<dbReference type="AlphaFoldDB" id="A0AAD7RD07"/>
<keyword evidence="10" id="KW-0812">Transmembrane</keyword>
<proteinExistence type="inferred from homology"/>
<evidence type="ECO:0000256" key="7">
    <source>
        <dbReference type="ARBA" id="ARBA00023128"/>
    </source>
</evidence>
<dbReference type="InterPro" id="IPR019344">
    <property type="entry name" value="F1F0-ATPsyn_F_prd"/>
</dbReference>
<gene>
    <name evidence="11" type="ORF">AAFF_G00255180</name>
</gene>
<keyword evidence="3" id="KW-0813">Transport</keyword>
<keyword evidence="9" id="KW-0066">ATP synthesis</keyword>
<evidence type="ECO:0000313" key="11">
    <source>
        <dbReference type="EMBL" id="KAJ8377673.1"/>
    </source>
</evidence>
<keyword evidence="8 10" id="KW-0472">Membrane</keyword>
<evidence type="ECO:0000256" key="4">
    <source>
        <dbReference type="ARBA" id="ARBA00022547"/>
    </source>
</evidence>
<evidence type="ECO:0000256" key="5">
    <source>
        <dbReference type="ARBA" id="ARBA00022781"/>
    </source>
</evidence>
<evidence type="ECO:0000256" key="3">
    <source>
        <dbReference type="ARBA" id="ARBA00022448"/>
    </source>
</evidence>
<protein>
    <submittedName>
        <fullName evidence="11">Uncharacterized protein</fullName>
    </submittedName>
</protein>